<reference evidence="1 2" key="1">
    <citation type="submission" date="2020-05" db="EMBL/GenBank/DDBJ databases">
        <title>Characterization of novel class B3 metallo-beta-lactamase from novel Pseudomonas species.</title>
        <authorList>
            <person name="Yamada K."/>
            <person name="Aoki K."/>
            <person name="Ishii Y."/>
        </authorList>
    </citation>
    <scope>NUCLEOTIDE SEQUENCE [LARGE SCALE GENOMIC DNA]</scope>
    <source>
        <strain evidence="1 2">TUM18999</strain>
    </source>
</reference>
<organism evidence="1 2">
    <name type="scientific">Pseudomonas tohonis</name>
    <dbReference type="NCBI Taxonomy" id="2725477"/>
    <lineage>
        <taxon>Bacteria</taxon>
        <taxon>Pseudomonadati</taxon>
        <taxon>Pseudomonadota</taxon>
        <taxon>Gammaproteobacteria</taxon>
        <taxon>Pseudomonadales</taxon>
        <taxon>Pseudomonadaceae</taxon>
        <taxon>Pseudomonas</taxon>
    </lineage>
</organism>
<dbReference type="InterPro" id="IPR011009">
    <property type="entry name" value="Kinase-like_dom_sf"/>
</dbReference>
<gene>
    <name evidence="1" type="ORF">TUM18999_02390</name>
</gene>
<dbReference type="SUPFAM" id="SSF56112">
    <property type="entry name" value="Protein kinase-like (PK-like)"/>
    <property type="match status" value="1"/>
</dbReference>
<keyword evidence="1" id="KW-0418">Kinase</keyword>
<name>A0A6J4DY17_9PSED</name>
<dbReference type="EMBL" id="AP023189">
    <property type="protein sequence ID" value="BCG22048.1"/>
    <property type="molecule type" value="Genomic_DNA"/>
</dbReference>
<proteinExistence type="predicted"/>
<dbReference type="InterPro" id="IPR027023">
    <property type="entry name" value="Put_LipoPS_kinase_InaA"/>
</dbReference>
<dbReference type="AlphaFoldDB" id="A0A6J4DY17"/>
<dbReference type="PIRSF" id="PIRSF026326">
    <property type="entry name" value="InaA"/>
    <property type="match status" value="1"/>
</dbReference>
<evidence type="ECO:0000313" key="1">
    <source>
        <dbReference type="EMBL" id="BCG22048.1"/>
    </source>
</evidence>
<protein>
    <submittedName>
        <fullName evidence="1">LPS kinase</fullName>
    </submittedName>
</protein>
<sequence>MSLHTITSAAGRVQKGAKGLRSFDRWWDSGGEWVEPANKRRGGESGVRILRSLNDERPDLYCKRQIGHIYRSLQHPMGLPTVLRERKAYLAYARLGIRTPNIVYCGARRSDGNWQALLVTEALRGFVSLQDWYRVQGETHVAQHLMAALGTELARLHKGRWQHGCLYPKHIFVKTLTNTLGGVQVEVALLDLEKSRQRWSVGKASRKDLSQLRRHWGELPKDDLLALEGSYQLALRGAL</sequence>
<dbReference type="RefSeq" id="WP_021703170.1">
    <property type="nucleotide sequence ID" value="NZ_AP023189.1"/>
</dbReference>
<dbReference type="Pfam" id="PF06293">
    <property type="entry name" value="Kdo"/>
    <property type="match status" value="1"/>
</dbReference>
<dbReference type="Proteomes" id="UP000509383">
    <property type="component" value="Chromosome"/>
</dbReference>
<dbReference type="GO" id="GO:0016301">
    <property type="term" value="F:kinase activity"/>
    <property type="evidence" value="ECO:0007669"/>
    <property type="project" value="UniProtKB-KW"/>
</dbReference>
<evidence type="ECO:0000313" key="2">
    <source>
        <dbReference type="Proteomes" id="UP000509383"/>
    </source>
</evidence>
<dbReference type="KEGG" id="ptw:TUM18999_02390"/>
<accession>A0A6J4DY17</accession>
<keyword evidence="1" id="KW-0808">Transferase</keyword>